<reference evidence="3" key="1">
    <citation type="submission" date="2014-04" db="EMBL/GenBank/DDBJ databases">
        <title>Evolutionary Origins and Diversification of the Mycorrhizal Mutualists.</title>
        <authorList>
            <consortium name="DOE Joint Genome Institute"/>
            <consortium name="Mycorrhizal Genomics Consortium"/>
            <person name="Kohler A."/>
            <person name="Kuo A."/>
            <person name="Nagy L.G."/>
            <person name="Floudas D."/>
            <person name="Copeland A."/>
            <person name="Barry K.W."/>
            <person name="Cichocki N."/>
            <person name="Veneault-Fourrey C."/>
            <person name="LaButti K."/>
            <person name="Lindquist E.A."/>
            <person name="Lipzen A."/>
            <person name="Lundell T."/>
            <person name="Morin E."/>
            <person name="Murat C."/>
            <person name="Riley R."/>
            <person name="Ohm R."/>
            <person name="Sun H."/>
            <person name="Tunlid A."/>
            <person name="Henrissat B."/>
            <person name="Grigoriev I.V."/>
            <person name="Hibbett D.S."/>
            <person name="Martin F."/>
        </authorList>
    </citation>
    <scope>NUCLEOTIDE SEQUENCE [LARGE SCALE GENOMIC DNA]</scope>
    <source>
        <strain evidence="3">FD-334 SS-4</strain>
    </source>
</reference>
<feature type="compositionally biased region" description="Polar residues" evidence="1">
    <location>
        <begin position="308"/>
        <end position="318"/>
    </location>
</feature>
<protein>
    <recommendedName>
        <fullName evidence="4">Zn(2)-C6 fungal-type domain-containing protein</fullName>
    </recommendedName>
</protein>
<dbReference type="AlphaFoldDB" id="A0A0D2NA58"/>
<name>A0A0D2NA58_HYPSF</name>
<evidence type="ECO:0000313" key="2">
    <source>
        <dbReference type="EMBL" id="KJA13496.1"/>
    </source>
</evidence>
<evidence type="ECO:0008006" key="4">
    <source>
        <dbReference type="Google" id="ProtNLM"/>
    </source>
</evidence>
<feature type="region of interest" description="Disordered" evidence="1">
    <location>
        <begin position="134"/>
        <end position="324"/>
    </location>
</feature>
<dbReference type="Proteomes" id="UP000054270">
    <property type="component" value="Unassembled WGS sequence"/>
</dbReference>
<dbReference type="EMBL" id="KN817736">
    <property type="protein sequence ID" value="KJA13496.1"/>
    <property type="molecule type" value="Genomic_DNA"/>
</dbReference>
<organism evidence="2 3">
    <name type="scientific">Hypholoma sublateritium (strain FD-334 SS-4)</name>
    <dbReference type="NCBI Taxonomy" id="945553"/>
    <lineage>
        <taxon>Eukaryota</taxon>
        <taxon>Fungi</taxon>
        <taxon>Dikarya</taxon>
        <taxon>Basidiomycota</taxon>
        <taxon>Agaricomycotina</taxon>
        <taxon>Agaricomycetes</taxon>
        <taxon>Agaricomycetidae</taxon>
        <taxon>Agaricales</taxon>
        <taxon>Agaricineae</taxon>
        <taxon>Strophariaceae</taxon>
        <taxon>Hypholoma</taxon>
    </lineage>
</organism>
<feature type="compositionally biased region" description="Polar residues" evidence="1">
    <location>
        <begin position="277"/>
        <end position="289"/>
    </location>
</feature>
<feature type="compositionally biased region" description="Low complexity" evidence="1">
    <location>
        <begin position="243"/>
        <end position="254"/>
    </location>
</feature>
<evidence type="ECO:0000256" key="1">
    <source>
        <dbReference type="SAM" id="MobiDB-lite"/>
    </source>
</evidence>
<keyword evidence="3" id="KW-1185">Reference proteome</keyword>
<sequence>MYSENGHWQSIKFPTSIGARRRVEEAFLRTAGLDMRRWLIKGPPLPFIACPPSLAPDHRLDPHTPMANTAGDVIYVNPRKSEIAASVAEPSVRNVHERRNVCDRCRRNSHRCYYRSKGRSNKCVRCQVSRRPCSEAPFLRGGGRTKAKDVEVESDGEGGEEEEQEEEQEDGGEEEGIDELEDGADEEKEEEARVSPATPPAATGSKRHRQVSPENTSGPRPSKRATQDTQSNATGLPLFTPRSSCNPSLSSLPSKATHILTQPQNRSPALLAPGPHSTRNLDSPQLTESHTSRQDSRSPPVMYCLPSVLSTQPPSNSSAERRRNAERMHRFVTSARTFSDGLQALHEAEHILEKQRIILNCQLDSMAIATDALYRSAELCSSFTKQQVYEFQASRQKLLGTLSGHMEGDTRVIRLAKQSLRILDKLEG</sequence>
<feature type="compositionally biased region" description="Acidic residues" evidence="1">
    <location>
        <begin position="152"/>
        <end position="189"/>
    </location>
</feature>
<evidence type="ECO:0000313" key="3">
    <source>
        <dbReference type="Proteomes" id="UP000054270"/>
    </source>
</evidence>
<gene>
    <name evidence="2" type="ORF">HYPSUDRAFT_209491</name>
</gene>
<proteinExistence type="predicted"/>
<accession>A0A0D2NA58</accession>